<dbReference type="AlphaFoldDB" id="B3QYC2"/>
<evidence type="ECO:0000313" key="2">
    <source>
        <dbReference type="Proteomes" id="UP000001208"/>
    </source>
</evidence>
<keyword evidence="2" id="KW-1185">Reference proteome</keyword>
<dbReference type="RefSeq" id="WP_012501170.1">
    <property type="nucleotide sequence ID" value="NC_011026.1"/>
</dbReference>
<dbReference type="STRING" id="517418.Ctha_2639"/>
<organism evidence="1 2">
    <name type="scientific">Chloroherpeton thalassium (strain ATCC 35110 / GB-78)</name>
    <dbReference type="NCBI Taxonomy" id="517418"/>
    <lineage>
        <taxon>Bacteria</taxon>
        <taxon>Pseudomonadati</taxon>
        <taxon>Chlorobiota</taxon>
        <taxon>Chlorobiia</taxon>
        <taxon>Chlorobiales</taxon>
        <taxon>Chloroherpetonaceae</taxon>
        <taxon>Chloroherpeton</taxon>
    </lineage>
</organism>
<proteinExistence type="predicted"/>
<protein>
    <submittedName>
        <fullName evidence="1">Uncharacterized protein</fullName>
    </submittedName>
</protein>
<gene>
    <name evidence="1" type="ordered locus">Ctha_2639</name>
</gene>
<name>B3QYC2_CHLT3</name>
<evidence type="ECO:0000313" key="1">
    <source>
        <dbReference type="EMBL" id="ACF15088.1"/>
    </source>
</evidence>
<dbReference type="eggNOG" id="ENOG5032V4C">
    <property type="taxonomic scope" value="Bacteria"/>
</dbReference>
<reference evidence="1 2" key="1">
    <citation type="submission" date="2008-06" db="EMBL/GenBank/DDBJ databases">
        <title>Complete sequence of Chloroherpeton thalassium ATCC 35110.</title>
        <authorList>
            <consortium name="US DOE Joint Genome Institute"/>
            <person name="Lucas S."/>
            <person name="Copeland A."/>
            <person name="Lapidus A."/>
            <person name="Glavina del Rio T."/>
            <person name="Dalin E."/>
            <person name="Tice H."/>
            <person name="Bruce D."/>
            <person name="Goodwin L."/>
            <person name="Pitluck S."/>
            <person name="Schmutz J."/>
            <person name="Larimer F."/>
            <person name="Land M."/>
            <person name="Hauser L."/>
            <person name="Kyrpides N."/>
            <person name="Mikhailova N."/>
            <person name="Liu Z."/>
            <person name="Li T."/>
            <person name="Zhao F."/>
            <person name="Overmann J."/>
            <person name="Bryant D.A."/>
            <person name="Richardson P."/>
        </authorList>
    </citation>
    <scope>NUCLEOTIDE SEQUENCE [LARGE SCALE GENOMIC DNA]</scope>
    <source>
        <strain evidence="2">ATCC 35110 / GB-78</strain>
    </source>
</reference>
<sequence length="125" mass="14356">MLTQIEADRLIEIEKIRVDDKCYSYPALGGKLSIPLISTDGKENFFLDIHKARINLLRGTYQTRARQVIPLIRLDFGGAPHTNPDGEDIPCPHLHIYREGFGDKWAIAAPLSIFMHLDNYIYNFR</sequence>
<dbReference type="Proteomes" id="UP000001208">
    <property type="component" value="Chromosome"/>
</dbReference>
<dbReference type="KEGG" id="cts:Ctha_2639"/>
<dbReference type="EMBL" id="CP001100">
    <property type="protein sequence ID" value="ACF15088.1"/>
    <property type="molecule type" value="Genomic_DNA"/>
</dbReference>
<dbReference type="HOGENOM" id="CLU_144223_0_0_10"/>
<accession>B3QYC2</accession>
<dbReference type="InterPro" id="IPR053916">
    <property type="entry name" value="DUF6978"/>
</dbReference>
<dbReference type="Pfam" id="PF22398">
    <property type="entry name" value="DUF6978"/>
    <property type="match status" value="1"/>
</dbReference>